<evidence type="ECO:0000313" key="2">
    <source>
        <dbReference type="EMBL" id="MBC9713165.1"/>
    </source>
</evidence>
<proteinExistence type="predicted"/>
<accession>A0ABR7SCF2</accession>
<protein>
    <submittedName>
        <fullName evidence="2">Uncharacterized protein</fullName>
    </submittedName>
</protein>
<keyword evidence="1" id="KW-0175">Coiled coil</keyword>
<name>A0ABR7SCF2_9ACTN</name>
<evidence type="ECO:0000313" key="3">
    <source>
        <dbReference type="Proteomes" id="UP000642284"/>
    </source>
</evidence>
<dbReference type="RefSeq" id="WP_187813606.1">
    <property type="nucleotide sequence ID" value="NZ_JACTVJ010000005.1"/>
</dbReference>
<gene>
    <name evidence="2" type="ORF">H9Y04_11345</name>
</gene>
<dbReference type="Proteomes" id="UP000642284">
    <property type="component" value="Unassembled WGS sequence"/>
</dbReference>
<reference evidence="2 3" key="1">
    <citation type="submission" date="2020-08" db="EMBL/GenBank/DDBJ databases">
        <title>Genemic of Streptomyces polyaspartic.</title>
        <authorList>
            <person name="Liu W."/>
        </authorList>
    </citation>
    <scope>NUCLEOTIDE SEQUENCE [LARGE SCALE GENOMIC DNA]</scope>
    <source>
        <strain evidence="2 3">TRM66268-LWL</strain>
    </source>
</reference>
<comment type="caution">
    <text evidence="2">The sequence shown here is derived from an EMBL/GenBank/DDBJ whole genome shotgun (WGS) entry which is preliminary data.</text>
</comment>
<keyword evidence="3" id="KW-1185">Reference proteome</keyword>
<feature type="coiled-coil region" evidence="1">
    <location>
        <begin position="401"/>
        <end position="428"/>
    </location>
</feature>
<organism evidence="2 3">
    <name type="scientific">Streptomyces polyasparticus</name>
    <dbReference type="NCBI Taxonomy" id="2767826"/>
    <lineage>
        <taxon>Bacteria</taxon>
        <taxon>Bacillati</taxon>
        <taxon>Actinomycetota</taxon>
        <taxon>Actinomycetes</taxon>
        <taxon>Kitasatosporales</taxon>
        <taxon>Streptomycetaceae</taxon>
        <taxon>Streptomyces</taxon>
    </lineage>
</organism>
<evidence type="ECO:0000256" key="1">
    <source>
        <dbReference type="SAM" id="Coils"/>
    </source>
</evidence>
<sequence length="487" mass="53285">MTDHALRLLHRAPRLAALAAFPFDFDLDRAAYGHVEPVRLASGGGLEILAGDDTGGTFFRCDDGSVLYASSEGGAGLLGSNVDEALDILTGLPGWRDHLGLSPQDGEEAIRAAVAETEDSLRESYGIDAERTELRAALGFPDRSPAELIGMLYAALQRTEPGFVLLNAEEGRAYRLLDDHPRPPLWEPVLAAGRRDFAALRAGDEAAWQAMADDPVRRRLALRAAQFDRADEDLPVLLRLLPYEAESSMTDELRLACVLIGLHGRAEHLPLLDEVRHTDFDTACGLSDIPDPDADGSALRQWALGLDDAMVGADPADEPLEIWTDLAADQGLTEYARVPLIRRLDEIELDQSLLRDPRDPGKLNSWPLSSLASDFERLGDLFQALRARRLYTALQETAWDRVSALRDLAGLERRAGELEAAVRTLSRLRTVLDAPGDDSLEWLYRVNLGRFVVREHDELARALTEAGASALGAELREAADGLRGQLA</sequence>
<dbReference type="EMBL" id="JACTVJ010000005">
    <property type="protein sequence ID" value="MBC9713165.1"/>
    <property type="molecule type" value="Genomic_DNA"/>
</dbReference>